<evidence type="ECO:0000256" key="5">
    <source>
        <dbReference type="ARBA" id="ARBA00023302"/>
    </source>
</evidence>
<dbReference type="GO" id="GO:0005634">
    <property type="term" value="C:nucleus"/>
    <property type="evidence" value="ECO:0007669"/>
    <property type="project" value="TreeGrafter"/>
</dbReference>
<feature type="compositionally biased region" description="Pro residues" evidence="7">
    <location>
        <begin position="73"/>
        <end position="86"/>
    </location>
</feature>
<dbReference type="SMART" id="SM00335">
    <property type="entry name" value="ANX"/>
    <property type="match status" value="5"/>
</dbReference>
<evidence type="ECO:0000256" key="3">
    <source>
        <dbReference type="ARBA" id="ARBA00022837"/>
    </source>
</evidence>
<feature type="compositionally biased region" description="Polar residues" evidence="7">
    <location>
        <begin position="58"/>
        <end position="68"/>
    </location>
</feature>
<dbReference type="GO" id="GO:0005737">
    <property type="term" value="C:cytoplasm"/>
    <property type="evidence" value="ECO:0007669"/>
    <property type="project" value="TreeGrafter"/>
</dbReference>
<dbReference type="PRINTS" id="PR00196">
    <property type="entry name" value="ANNEXIN"/>
</dbReference>
<feature type="compositionally biased region" description="Low complexity" evidence="7">
    <location>
        <begin position="248"/>
        <end position="259"/>
    </location>
</feature>
<feature type="compositionally biased region" description="Low complexity" evidence="7">
    <location>
        <begin position="102"/>
        <end position="113"/>
    </location>
</feature>
<dbReference type="FunFam" id="1.10.220.10:FF:000010">
    <property type="entry name" value="Annexin"/>
    <property type="match status" value="1"/>
</dbReference>
<feature type="compositionally biased region" description="Low complexity" evidence="7">
    <location>
        <begin position="222"/>
        <end position="235"/>
    </location>
</feature>
<dbReference type="InterPro" id="IPR037104">
    <property type="entry name" value="Annexin_sf"/>
</dbReference>
<keyword evidence="2 6" id="KW-0677">Repeat</keyword>
<dbReference type="InterPro" id="IPR018502">
    <property type="entry name" value="Annexin_repeat"/>
</dbReference>
<protein>
    <recommendedName>
        <fullName evidence="6">Annexin</fullName>
    </recommendedName>
</protein>
<gene>
    <name evidence="8" type="ORF">CALMAC_LOCUS2066</name>
</gene>
<dbReference type="GO" id="GO:0001786">
    <property type="term" value="F:phosphatidylserine binding"/>
    <property type="evidence" value="ECO:0007669"/>
    <property type="project" value="TreeGrafter"/>
</dbReference>
<dbReference type="FunFam" id="1.10.220.10:FF:000004">
    <property type="entry name" value="Annexin"/>
    <property type="match status" value="1"/>
</dbReference>
<evidence type="ECO:0000256" key="4">
    <source>
        <dbReference type="ARBA" id="ARBA00023216"/>
    </source>
</evidence>
<dbReference type="InterPro" id="IPR018252">
    <property type="entry name" value="Annexin_repeat_CS"/>
</dbReference>
<keyword evidence="3 6" id="KW-0106">Calcium</keyword>
<dbReference type="FunFam" id="1.10.220.10:FF:000001">
    <property type="entry name" value="Annexin"/>
    <property type="match status" value="2"/>
</dbReference>
<keyword evidence="5 6" id="KW-0111">Calcium/phospholipid-binding</keyword>
<accession>A0A653BLH2</accession>
<dbReference type="SUPFAM" id="SSF47874">
    <property type="entry name" value="Annexin"/>
    <property type="match status" value="2"/>
</dbReference>
<dbReference type="PANTHER" id="PTHR10502">
    <property type="entry name" value="ANNEXIN"/>
    <property type="match status" value="1"/>
</dbReference>
<comment type="domain">
    <text evidence="6">A pair of annexin repeats may form one binding site for calcium and phospholipid.</text>
</comment>
<evidence type="ECO:0000313" key="8">
    <source>
        <dbReference type="EMBL" id="VEN36447.1"/>
    </source>
</evidence>
<dbReference type="FunFam" id="1.10.220.10:FF:000002">
    <property type="entry name" value="Annexin"/>
    <property type="match status" value="1"/>
</dbReference>
<dbReference type="GO" id="GO:0005886">
    <property type="term" value="C:plasma membrane"/>
    <property type="evidence" value="ECO:0007669"/>
    <property type="project" value="TreeGrafter"/>
</dbReference>
<keyword evidence="9" id="KW-1185">Reference proteome</keyword>
<reference evidence="8 9" key="1">
    <citation type="submission" date="2019-01" db="EMBL/GenBank/DDBJ databases">
        <authorList>
            <person name="Sayadi A."/>
        </authorList>
    </citation>
    <scope>NUCLEOTIDE SEQUENCE [LARGE SCALE GENOMIC DNA]</scope>
</reference>
<dbReference type="GO" id="GO:0005544">
    <property type="term" value="F:calcium-dependent phospholipid binding"/>
    <property type="evidence" value="ECO:0007669"/>
    <property type="project" value="UniProtKB-KW"/>
</dbReference>
<dbReference type="GO" id="GO:0005509">
    <property type="term" value="F:calcium ion binding"/>
    <property type="evidence" value="ECO:0007669"/>
    <property type="project" value="InterPro"/>
</dbReference>
<dbReference type="Proteomes" id="UP000410492">
    <property type="component" value="Unassembled WGS sequence"/>
</dbReference>
<sequence>MYWEQVNKEKKFSAKMSYPYGYQQGAPGAPSPYPQSQPPHGGAPYPSQHPPYPPGGQVNPNAFGFSSGTPMYMPQPMPMPTYPPSAPSHGEGYPPTGGGGYPPSNAGGYPPASSGGGYPPSSGGGYPPAASGGEYPPSSGGGYPPASSGGGYPPSSGGGYPPASSGGGYPPSSGGGYPPASSGGGYPPSSGGGYPPASSGGGYPPSSGGGYPSAQSGGQGYPPGSYPSSGGGYPPSSAPGAPPHGHPHQGPYGGHSYPHQGEIRLKRTPTVVPANPFNPRDDAEVLRKAMKGFGTDEKAIINVLARRTNAQRLQIAVEFKTMYGKDLIKDLKSELSGNFEKLVVAMMTPLPEYYAKELHDAMSGIGTDEDVLIEILCTMSNQEIRTIREAYQAIYYRPLESDLKGDTGGTFKRLMVSLCNACRDESMAVNQDAARKDAQSLLRAGELRLGTDESTFNMILCQRNYAQLQLVFQPLFFARRLHMSMKGMGTNDQQLIRLVVTRCEVDMVQIKAEYQAKPLESDIKGDTSGTFKRLMVALCNACRDESMVVNPEAAKRDAQALLRAGELRFGTDESTFNMVLCQRNYAQLQLIFQEYYNITGHDIEKAIKNEFSGDIEEGFLAVIRSIKNQPQFFARMLNKSMKGLGTNDRQLIRLVVTRCEIDMVEIKREYQAMFGESLADAIKYTKVIWKRISVPILLALSNV</sequence>
<dbReference type="PROSITE" id="PS51897">
    <property type="entry name" value="ANNEXIN_2"/>
    <property type="match status" value="5"/>
</dbReference>
<dbReference type="PANTHER" id="PTHR10502:SF102">
    <property type="entry name" value="ANNEXIN B11"/>
    <property type="match status" value="1"/>
</dbReference>
<dbReference type="GO" id="GO:0012506">
    <property type="term" value="C:vesicle membrane"/>
    <property type="evidence" value="ECO:0007669"/>
    <property type="project" value="TreeGrafter"/>
</dbReference>
<dbReference type="Pfam" id="PF00191">
    <property type="entry name" value="Annexin"/>
    <property type="match status" value="6"/>
</dbReference>
<dbReference type="EMBL" id="CAACVG010002424">
    <property type="protein sequence ID" value="VEN36447.1"/>
    <property type="molecule type" value="Genomic_DNA"/>
</dbReference>
<evidence type="ECO:0000256" key="2">
    <source>
        <dbReference type="ARBA" id="ARBA00022737"/>
    </source>
</evidence>
<feature type="compositionally biased region" description="Low complexity" evidence="7">
    <location>
        <begin position="127"/>
        <end position="138"/>
    </location>
</feature>
<organism evidence="8 9">
    <name type="scientific">Callosobruchus maculatus</name>
    <name type="common">Southern cowpea weevil</name>
    <name type="synonym">Pulse bruchid</name>
    <dbReference type="NCBI Taxonomy" id="64391"/>
    <lineage>
        <taxon>Eukaryota</taxon>
        <taxon>Metazoa</taxon>
        <taxon>Ecdysozoa</taxon>
        <taxon>Arthropoda</taxon>
        <taxon>Hexapoda</taxon>
        <taxon>Insecta</taxon>
        <taxon>Pterygota</taxon>
        <taxon>Neoptera</taxon>
        <taxon>Endopterygota</taxon>
        <taxon>Coleoptera</taxon>
        <taxon>Polyphaga</taxon>
        <taxon>Cucujiformia</taxon>
        <taxon>Chrysomeloidea</taxon>
        <taxon>Chrysomelidae</taxon>
        <taxon>Bruchinae</taxon>
        <taxon>Bruchini</taxon>
        <taxon>Callosobruchus</taxon>
    </lineage>
</organism>
<keyword evidence="4 6" id="KW-0041">Annexin</keyword>
<feature type="compositionally biased region" description="Gly residues" evidence="7">
    <location>
        <begin position="114"/>
        <end position="126"/>
    </location>
</feature>
<evidence type="ECO:0000313" key="9">
    <source>
        <dbReference type="Proteomes" id="UP000410492"/>
    </source>
</evidence>
<proteinExistence type="inferred from homology"/>
<dbReference type="OrthoDB" id="37886at2759"/>
<evidence type="ECO:0000256" key="6">
    <source>
        <dbReference type="RuleBase" id="RU003540"/>
    </source>
</evidence>
<feature type="compositionally biased region" description="Gly residues" evidence="7">
    <location>
        <begin position="139"/>
        <end position="221"/>
    </location>
</feature>
<dbReference type="InterPro" id="IPR001464">
    <property type="entry name" value="Annexin"/>
</dbReference>
<feature type="region of interest" description="Disordered" evidence="7">
    <location>
        <begin position="19"/>
        <end position="260"/>
    </location>
</feature>
<dbReference type="PRINTS" id="PR01871">
    <property type="entry name" value="ANNEXINVII"/>
</dbReference>
<evidence type="ECO:0000256" key="7">
    <source>
        <dbReference type="SAM" id="MobiDB-lite"/>
    </source>
</evidence>
<dbReference type="PROSITE" id="PS00223">
    <property type="entry name" value="ANNEXIN_1"/>
    <property type="match status" value="1"/>
</dbReference>
<name>A0A653BLH2_CALMS</name>
<dbReference type="AlphaFoldDB" id="A0A653BLH2"/>
<evidence type="ECO:0000256" key="1">
    <source>
        <dbReference type="ARBA" id="ARBA00007831"/>
    </source>
</evidence>
<comment type="similarity">
    <text evidence="1 6">Belongs to the annexin family.</text>
</comment>
<dbReference type="Gene3D" id="1.10.220.10">
    <property type="entry name" value="Annexin"/>
    <property type="match status" value="6"/>
</dbReference>